<evidence type="ECO:0000259" key="3">
    <source>
        <dbReference type="Pfam" id="PF13934"/>
    </source>
</evidence>
<dbReference type="AlphaFoldDB" id="A0A4S8M8D7"/>
<evidence type="ECO:0000256" key="1">
    <source>
        <dbReference type="ARBA" id="ARBA00004123"/>
    </source>
</evidence>
<accession>A0A4S8M8D7</accession>
<dbReference type="OrthoDB" id="20729at2759"/>
<dbReference type="EMBL" id="ML179142">
    <property type="protein sequence ID" value="THU98118.1"/>
    <property type="molecule type" value="Genomic_DNA"/>
</dbReference>
<evidence type="ECO:0000313" key="5">
    <source>
        <dbReference type="Proteomes" id="UP000297245"/>
    </source>
</evidence>
<dbReference type="GO" id="GO:0005634">
    <property type="term" value="C:nucleus"/>
    <property type="evidence" value="ECO:0007669"/>
    <property type="project" value="UniProtKB-SubCell"/>
</dbReference>
<keyword evidence="5" id="KW-1185">Reference proteome</keyword>
<proteinExistence type="predicted"/>
<name>A0A4S8M8D7_DENBC</name>
<dbReference type="Proteomes" id="UP000297245">
    <property type="component" value="Unassembled WGS sequence"/>
</dbReference>
<feature type="domain" description="ELYS-like" evidence="3">
    <location>
        <begin position="13"/>
        <end position="203"/>
    </location>
</feature>
<evidence type="ECO:0000256" key="2">
    <source>
        <dbReference type="ARBA" id="ARBA00023242"/>
    </source>
</evidence>
<feature type="non-terminal residue" evidence="4">
    <location>
        <position position="1"/>
    </location>
</feature>
<protein>
    <recommendedName>
        <fullName evidence="3">ELYS-like domain-containing protein</fullName>
    </recommendedName>
</protein>
<evidence type="ECO:0000313" key="4">
    <source>
        <dbReference type="EMBL" id="THU98118.1"/>
    </source>
</evidence>
<keyword evidence="2" id="KW-0539">Nucleus</keyword>
<gene>
    <name evidence="4" type="ORF">K435DRAFT_661512</name>
</gene>
<sequence>EIEQRRALLGDSLLYDVLLQCGNIREADLMYPPLDSVGLNRLLEAITTSSYDTLKKDCLIYYLLKWYMDGRELRFQQDRCISPQFAKLADAYWCLDSGNNVAYAVSLLSDCRLNTDYASKILQAIASAPNTDPYPSYHPLIVKYIRTAKPLLTEPQDLDTYIIALASSNADSLFDAWQFQRTFSEEDPTRTRLLKKLLQWCVTRAFDFFFSKPIFFLLIPNHYFVQQNHVQTPSVISSLFPSLHSKKASYTLTPLLLHLKTHPTQPLPNSFPHQLSVLPSFKTSLALDSFKQGTTQTLSNCIENSWLRLSEQGLPFPPLLKLA</sequence>
<dbReference type="InterPro" id="IPR025151">
    <property type="entry name" value="ELYS_dom"/>
</dbReference>
<comment type="subcellular location">
    <subcellularLocation>
        <location evidence="1">Nucleus</location>
    </subcellularLocation>
</comment>
<dbReference type="Pfam" id="PF13934">
    <property type="entry name" value="ELYS"/>
    <property type="match status" value="1"/>
</dbReference>
<reference evidence="4 5" key="1">
    <citation type="journal article" date="2019" name="Nat. Ecol. Evol.">
        <title>Megaphylogeny resolves global patterns of mushroom evolution.</title>
        <authorList>
            <person name="Varga T."/>
            <person name="Krizsan K."/>
            <person name="Foldi C."/>
            <person name="Dima B."/>
            <person name="Sanchez-Garcia M."/>
            <person name="Sanchez-Ramirez S."/>
            <person name="Szollosi G.J."/>
            <person name="Szarkandi J.G."/>
            <person name="Papp V."/>
            <person name="Albert L."/>
            <person name="Andreopoulos W."/>
            <person name="Angelini C."/>
            <person name="Antonin V."/>
            <person name="Barry K.W."/>
            <person name="Bougher N.L."/>
            <person name="Buchanan P."/>
            <person name="Buyck B."/>
            <person name="Bense V."/>
            <person name="Catcheside P."/>
            <person name="Chovatia M."/>
            <person name="Cooper J."/>
            <person name="Damon W."/>
            <person name="Desjardin D."/>
            <person name="Finy P."/>
            <person name="Geml J."/>
            <person name="Haridas S."/>
            <person name="Hughes K."/>
            <person name="Justo A."/>
            <person name="Karasinski D."/>
            <person name="Kautmanova I."/>
            <person name="Kiss B."/>
            <person name="Kocsube S."/>
            <person name="Kotiranta H."/>
            <person name="LaButti K.M."/>
            <person name="Lechner B.E."/>
            <person name="Liimatainen K."/>
            <person name="Lipzen A."/>
            <person name="Lukacs Z."/>
            <person name="Mihaltcheva S."/>
            <person name="Morgado L.N."/>
            <person name="Niskanen T."/>
            <person name="Noordeloos M.E."/>
            <person name="Ohm R.A."/>
            <person name="Ortiz-Santana B."/>
            <person name="Ovrebo C."/>
            <person name="Racz N."/>
            <person name="Riley R."/>
            <person name="Savchenko A."/>
            <person name="Shiryaev A."/>
            <person name="Soop K."/>
            <person name="Spirin V."/>
            <person name="Szebenyi C."/>
            <person name="Tomsovsky M."/>
            <person name="Tulloss R.E."/>
            <person name="Uehling J."/>
            <person name="Grigoriev I.V."/>
            <person name="Vagvolgyi C."/>
            <person name="Papp T."/>
            <person name="Martin F.M."/>
            <person name="Miettinen O."/>
            <person name="Hibbett D.S."/>
            <person name="Nagy L.G."/>
        </authorList>
    </citation>
    <scope>NUCLEOTIDE SEQUENCE [LARGE SCALE GENOMIC DNA]</scope>
    <source>
        <strain evidence="4 5">CBS 962.96</strain>
    </source>
</reference>
<organism evidence="4 5">
    <name type="scientific">Dendrothele bispora (strain CBS 962.96)</name>
    <dbReference type="NCBI Taxonomy" id="1314807"/>
    <lineage>
        <taxon>Eukaryota</taxon>
        <taxon>Fungi</taxon>
        <taxon>Dikarya</taxon>
        <taxon>Basidiomycota</taxon>
        <taxon>Agaricomycotina</taxon>
        <taxon>Agaricomycetes</taxon>
        <taxon>Agaricomycetidae</taxon>
        <taxon>Agaricales</taxon>
        <taxon>Agaricales incertae sedis</taxon>
        <taxon>Dendrothele</taxon>
    </lineage>
</organism>